<dbReference type="InterPro" id="IPR023214">
    <property type="entry name" value="HAD_sf"/>
</dbReference>
<dbReference type="SUPFAM" id="SSF56784">
    <property type="entry name" value="HAD-like"/>
    <property type="match status" value="1"/>
</dbReference>
<dbReference type="InterPro" id="IPR006384">
    <property type="entry name" value="HAD_hydro_PyrdxlP_Pase-like"/>
</dbReference>
<dbReference type="InterPro" id="IPR050582">
    <property type="entry name" value="HAD-like_SerB"/>
</dbReference>
<proteinExistence type="inferred from homology"/>
<evidence type="ECO:0000313" key="3">
    <source>
        <dbReference type="EMBL" id="WWX25318.1"/>
    </source>
</evidence>
<evidence type="ECO:0000256" key="2">
    <source>
        <dbReference type="ARBA" id="ARBA00022801"/>
    </source>
</evidence>
<name>A0ABZ2J4U5_9CHLR</name>
<dbReference type="Gene3D" id="3.90.1470.20">
    <property type="match status" value="1"/>
</dbReference>
<evidence type="ECO:0000256" key="1">
    <source>
        <dbReference type="ARBA" id="ARBA00009184"/>
    </source>
</evidence>
<reference evidence="3 4" key="1">
    <citation type="submission" date="2024-03" db="EMBL/GenBank/DDBJ databases">
        <title>A Dehalogenimonas Isolated from Estuarine Sediments Dihaloeliminates Chlorinated Alkanes.</title>
        <authorList>
            <person name="Yang Y."/>
            <person name="Wang H."/>
        </authorList>
    </citation>
    <scope>NUCLEOTIDE SEQUENCE [LARGE SCALE GENOMIC DNA]</scope>
    <source>
        <strain evidence="3 4">W</strain>
    </source>
</reference>
<dbReference type="NCBIfam" id="TIGR01489">
    <property type="entry name" value="DKMTPPase-SF"/>
    <property type="match status" value="1"/>
</dbReference>
<protein>
    <submittedName>
        <fullName evidence="3">MtnX-like HAD-IB family phosphatase</fullName>
        <ecNumber evidence="3">3.1.3.-</ecNumber>
    </submittedName>
</protein>
<accession>A0ABZ2J4U5</accession>
<dbReference type="Pfam" id="PF12710">
    <property type="entry name" value="HAD"/>
    <property type="match status" value="1"/>
</dbReference>
<dbReference type="InterPro" id="IPR036412">
    <property type="entry name" value="HAD-like_sf"/>
</dbReference>
<dbReference type="RefSeq" id="WP_338737458.1">
    <property type="nucleotide sequence ID" value="NZ_CP146612.1"/>
</dbReference>
<evidence type="ECO:0000313" key="4">
    <source>
        <dbReference type="Proteomes" id="UP001375370"/>
    </source>
</evidence>
<dbReference type="NCBIfam" id="TIGR01488">
    <property type="entry name" value="HAD-SF-IB"/>
    <property type="match status" value="1"/>
</dbReference>
<dbReference type="Gene3D" id="3.40.50.1000">
    <property type="entry name" value="HAD superfamily/HAD-like"/>
    <property type="match status" value="1"/>
</dbReference>
<organism evidence="3 4">
    <name type="scientific">Candidatus Dehalogenimonas loeffleri</name>
    <dbReference type="NCBI Taxonomy" id="3127115"/>
    <lineage>
        <taxon>Bacteria</taxon>
        <taxon>Bacillati</taxon>
        <taxon>Chloroflexota</taxon>
        <taxon>Dehalococcoidia</taxon>
        <taxon>Dehalococcoidales</taxon>
        <taxon>Dehalococcoidaceae</taxon>
        <taxon>Dehalogenimonas</taxon>
    </lineage>
</organism>
<dbReference type="GO" id="GO:0016787">
    <property type="term" value="F:hydrolase activity"/>
    <property type="evidence" value="ECO:0007669"/>
    <property type="project" value="UniProtKB-KW"/>
</dbReference>
<sequence>MTNKTLLQCDFDGTITEGDISFLILERYAEGDWRAVLRDYQQGIISVGDFNNRAFAFVKQNRETLENLVREEGRIRPGLTELVDFCAKQDITMTVVSNGLDFYIKTLLGNNGFSHIKIIAAKTVFTPRGMDARYYNHHGEEVLSQFKESYTRQFIEQGYKVYYAGNGPSDVPASRLAAHAFATESLLDFYRRENLPHTSFEDLRDIVTGLKSLA</sequence>
<keyword evidence="2 3" id="KW-0378">Hydrolase</keyword>
<dbReference type="EC" id="3.1.3.-" evidence="3"/>
<gene>
    <name evidence="3" type="ORF">V8247_08715</name>
</gene>
<dbReference type="Proteomes" id="UP001375370">
    <property type="component" value="Chromosome"/>
</dbReference>
<dbReference type="PANTHER" id="PTHR43344">
    <property type="entry name" value="PHOSPHOSERINE PHOSPHATASE"/>
    <property type="match status" value="1"/>
</dbReference>
<dbReference type="PANTHER" id="PTHR43344:SF21">
    <property type="entry name" value="POLYOL PHOSPHATE PHOSPHATASE PYP1"/>
    <property type="match status" value="1"/>
</dbReference>
<keyword evidence="4" id="KW-1185">Reference proteome</keyword>
<dbReference type="EMBL" id="CP146612">
    <property type="protein sequence ID" value="WWX25318.1"/>
    <property type="molecule type" value="Genomic_DNA"/>
</dbReference>
<comment type="similarity">
    <text evidence="1">Belongs to the HAD-like hydrolase superfamily. SerB family.</text>
</comment>